<feature type="transmembrane region" description="Helical" evidence="6">
    <location>
        <begin position="1014"/>
        <end position="1036"/>
    </location>
</feature>
<feature type="transmembrane region" description="Helical" evidence="6">
    <location>
        <begin position="984"/>
        <end position="1002"/>
    </location>
</feature>
<accession>A0AA94PK96</accession>
<evidence type="ECO:0000256" key="6">
    <source>
        <dbReference type="SAM" id="Phobius"/>
    </source>
</evidence>
<feature type="transmembrane region" description="Helical" evidence="6">
    <location>
        <begin position="1411"/>
        <end position="1433"/>
    </location>
</feature>
<keyword evidence="3 6" id="KW-0812">Transmembrane</keyword>
<sequence length="1669" mass="183704">MARRGAFPFPALTPVLTAILLAAVCVLAAVGPVPAAPMAGSMGDSMGHGMKGPMQGSMAGPMGGPMAGRMDKGRQFMLALSGIEDRSPGSPGLDRAADLVENELRILFPDATFGRQSFHVPVQIQEGAELFVRETGRTEPLRQLRANALSPGAVAPPGIEGNLIYVGQGRVADFNSLDVEGSVVLMDMDSGKNWNNAAMLGARGLIFVGAGGDGGPAPRARFENKFELTPVDFPIFWISRERAQALFGDDLVRRGPHALGRAGLTSKGKWRNQRLENVYCRIAGSDPELSKQTVIVESFYDSTALVEGHAPGADEASSMGAFMDLAAHFAAHPPKRSVLFLATAGKSLAQAGMREFTWALVTKGKELKARKGELETLVADTERTLALLREAEPLSPATLTEPEDSKLLKTALKAVVRNREDDITGELMRLRLLTAPDGAGSVQERIRNLADERIGLKRLNWVNSTVDDFALPDAERAALGKFIADADRDRSAILADASGQLEDIASARKVRDALGETSIAAHVSLYLSSHGNGLGGFDQGWLIDIKPDVNRTAFFRPLDTVMKDAVDRLREYHPRTAHLFRDTLRPGKRAWQSYLPDSPELGGEPMALAGLPGFTLATVHDVRPAWGTPYDRPGRVDFDFLNRQSRLVTTLVSALCSEEIADAGEREKNNFVTVEGRANLLRKGEIFPDRPGTGMVVLAFQWQTRNYGMVDTQGNFRIPGLASKKVSYHKAVIEAFKFNDVTGLADWAIDKPKTGKNAYRLKLSRAVQATDLILFSCTQTTLFDMFEPRTFKYLYRPELIDGRTEAPPVSYWYSRLDTRSSTLGTLFLEPDTPVKLTLSDTVLDKKVLLLNADREHPQGLGYIARQWPVIPMTEFRSARDMWRLLGPRIDNLEDKGIVNDRIRLLRKLGDQDLANAYKFKEAKQWDKFVEASRASLSKASRVYNDVDKTQKDVLFGVLFYVALFVPFAYCMERLFFSFVDIKKRIVAFLGFLVGIIGVVYLVHPAFQLTYSPLVVILAFFILALSLLVSLIIFFRFEREMVELQKRSSHVKLTGISPMAAFGAAFVLGVGNLKRRPLRTFLTLATLVILTFTIMNFTTVKSVRQAGWSKFSGHASYNGLMVKYLNWQDLPVEALSVVRNSFSGTGVVAPRAWYDTGFTSDKSRAPLIPVERDGKETRGRGLIGLSWLEPQVSGLDRILVKGRWFREGERQAILLPRRMADQIGADPDDPARSKVVLWGIPLTVVGVFDDNGLRDNPDLDGEPITPIVFPNQAATQLSEVEAEAIENGEDVMATESRYQHIPGFETVIIPAEELLALSAGRLKGIAVHPDVGHRVGDDLGERFGLLLFKGSPDGTFLYYASDAVNYSGMANILIPLAISILIVLNTMIGSVYERRPEIAVYTSVGLAPPHVAFLFIAEALAFAVISVVVGYILAQTSSAFLAGTSLWAGMTANYSSTAGVAAMILVIGVVLISAIYPARVAASIAIPDVNKSWTMPKAEGGRMTVILPFLIKMTEMNSAGGFLRQYYMAHHDVSHGMFCTDDMVCNFLDLEQQEVRTGLLSGATPDIPLSDDLCFSMDLRVWLAPFDFGVRQKVKLVFCPSDIYQGFRQIKVVLAHEAGELTAWENLNRNFINDLRKQLLVWRSLDDDAVVKYARDLDAVRESADREVEA</sequence>
<evidence type="ECO:0000256" key="1">
    <source>
        <dbReference type="ARBA" id="ARBA00004651"/>
    </source>
</evidence>
<evidence type="ECO:0000313" key="9">
    <source>
        <dbReference type="EMBL" id="TDT86294.1"/>
    </source>
</evidence>
<dbReference type="InterPro" id="IPR050250">
    <property type="entry name" value="Macrolide_Exporter_MacB"/>
</dbReference>
<evidence type="ECO:0000256" key="5">
    <source>
        <dbReference type="ARBA" id="ARBA00023136"/>
    </source>
</evidence>
<feature type="transmembrane region" description="Helical" evidence="6">
    <location>
        <begin position="953"/>
        <end position="972"/>
    </location>
</feature>
<dbReference type="SUPFAM" id="SSF52025">
    <property type="entry name" value="PA domain"/>
    <property type="match status" value="1"/>
</dbReference>
<evidence type="ECO:0000256" key="4">
    <source>
        <dbReference type="ARBA" id="ARBA00022989"/>
    </source>
</evidence>
<dbReference type="InterPro" id="IPR046450">
    <property type="entry name" value="PA_dom_sf"/>
</dbReference>
<keyword evidence="7" id="KW-0732">Signal</keyword>
<feature type="transmembrane region" description="Helical" evidence="6">
    <location>
        <begin position="1048"/>
        <end position="1068"/>
    </location>
</feature>
<feature type="transmembrane region" description="Helical" evidence="6">
    <location>
        <begin position="1453"/>
        <end position="1475"/>
    </location>
</feature>
<dbReference type="Gene3D" id="3.40.630.10">
    <property type="entry name" value="Zn peptidases"/>
    <property type="match status" value="1"/>
</dbReference>
<dbReference type="EMBL" id="SOBK01000014">
    <property type="protein sequence ID" value="TDT86294.1"/>
    <property type="molecule type" value="Genomic_DNA"/>
</dbReference>
<comment type="caution">
    <text evidence="9">The sequence shown here is derived from an EMBL/GenBank/DDBJ whole genome shotgun (WGS) entry which is preliminary data.</text>
</comment>
<evidence type="ECO:0000313" key="10">
    <source>
        <dbReference type="Proteomes" id="UP000295506"/>
    </source>
</evidence>
<dbReference type="SUPFAM" id="SSF53187">
    <property type="entry name" value="Zn-dependent exopeptidases"/>
    <property type="match status" value="1"/>
</dbReference>
<feature type="transmembrane region" description="Helical" evidence="6">
    <location>
        <begin position="1080"/>
        <end position="1099"/>
    </location>
</feature>
<feature type="chain" id="PRO_5041658044" evidence="7">
    <location>
        <begin position="36"/>
        <end position="1669"/>
    </location>
</feature>
<dbReference type="PANTHER" id="PTHR30572">
    <property type="entry name" value="MEMBRANE COMPONENT OF TRANSPORTER-RELATED"/>
    <property type="match status" value="1"/>
</dbReference>
<dbReference type="PANTHER" id="PTHR30572:SF17">
    <property type="entry name" value="ABC3 TRANSPORTER PERMEASE PROTEIN DOMAIN-CONTAINING PROTEIN"/>
    <property type="match status" value="1"/>
</dbReference>
<dbReference type="InterPro" id="IPR003838">
    <property type="entry name" value="ABC3_permease_C"/>
</dbReference>
<proteinExistence type="predicted"/>
<dbReference type="RefSeq" id="WP_233490968.1">
    <property type="nucleotide sequence ID" value="NZ_CP014206.1"/>
</dbReference>
<protein>
    <submittedName>
        <fullName evidence="9">PA domain-containing protein</fullName>
    </submittedName>
</protein>
<dbReference type="GO" id="GO:0005886">
    <property type="term" value="C:plasma membrane"/>
    <property type="evidence" value="ECO:0007669"/>
    <property type="project" value="UniProtKB-SubCell"/>
</dbReference>
<dbReference type="Gene3D" id="3.50.30.30">
    <property type="match status" value="1"/>
</dbReference>
<dbReference type="Pfam" id="PF02687">
    <property type="entry name" value="FtsX"/>
    <property type="match status" value="1"/>
</dbReference>
<evidence type="ECO:0000256" key="3">
    <source>
        <dbReference type="ARBA" id="ARBA00022692"/>
    </source>
</evidence>
<keyword evidence="5 6" id="KW-0472">Membrane</keyword>
<comment type="subcellular location">
    <subcellularLocation>
        <location evidence="1">Cell membrane</location>
        <topology evidence="1">Multi-pass membrane protein</topology>
    </subcellularLocation>
</comment>
<reference evidence="9 10" key="1">
    <citation type="submission" date="2019-03" db="EMBL/GenBank/DDBJ databases">
        <title>Genomic Encyclopedia of Type Strains, Phase IV (KMG-IV): sequencing the most valuable type-strain genomes for metagenomic binning, comparative biology and taxonomic classification.</title>
        <authorList>
            <person name="Goeker M."/>
        </authorList>
    </citation>
    <scope>NUCLEOTIDE SEQUENCE [LARGE SCALE GENOMIC DNA]</scope>
    <source>
        <strain evidence="9 10">DSM 101483</strain>
    </source>
</reference>
<gene>
    <name evidence="9" type="ORF">EDC59_11460</name>
</gene>
<dbReference type="GO" id="GO:0022857">
    <property type="term" value="F:transmembrane transporter activity"/>
    <property type="evidence" value="ECO:0007669"/>
    <property type="project" value="TreeGrafter"/>
</dbReference>
<name>A0AA94PK96_9BACT</name>
<evidence type="ECO:0000256" key="7">
    <source>
        <dbReference type="SAM" id="SignalP"/>
    </source>
</evidence>
<dbReference type="Proteomes" id="UP000295506">
    <property type="component" value="Unassembled WGS sequence"/>
</dbReference>
<feature type="transmembrane region" description="Helical" evidence="6">
    <location>
        <begin position="1371"/>
        <end position="1391"/>
    </location>
</feature>
<evidence type="ECO:0000256" key="2">
    <source>
        <dbReference type="ARBA" id="ARBA00022475"/>
    </source>
</evidence>
<keyword evidence="2" id="KW-1003">Cell membrane</keyword>
<evidence type="ECO:0000259" key="8">
    <source>
        <dbReference type="Pfam" id="PF02687"/>
    </source>
</evidence>
<organism evidence="9 10">
    <name type="scientific">Pseudodesulfovibrio indicus</name>
    <dbReference type="NCBI Taxonomy" id="1716143"/>
    <lineage>
        <taxon>Bacteria</taxon>
        <taxon>Pseudomonadati</taxon>
        <taxon>Thermodesulfobacteriota</taxon>
        <taxon>Desulfovibrionia</taxon>
        <taxon>Desulfovibrionales</taxon>
        <taxon>Desulfovibrionaceae</taxon>
    </lineage>
</organism>
<feature type="domain" description="ABC3 transporter permease C-terminal" evidence="8">
    <location>
        <begin position="1373"/>
        <end position="1483"/>
    </location>
</feature>
<keyword evidence="4 6" id="KW-1133">Transmembrane helix</keyword>
<feature type="signal peptide" evidence="7">
    <location>
        <begin position="1"/>
        <end position="35"/>
    </location>
</feature>